<evidence type="ECO:0000256" key="2">
    <source>
        <dbReference type="ARBA" id="ARBA00022797"/>
    </source>
</evidence>
<evidence type="ECO:0000259" key="5">
    <source>
        <dbReference type="Pfam" id="PF06441"/>
    </source>
</evidence>
<sequence length="410" mass="45658">MSESPFTISIPNSKLSSLRTKLELAALPNEVDGAGWDYGAPLADLRRLVERWRTGYDWRAHEAALNAELPQFTRDIAVEGFGELNVHYVHKRSVCAEAVPLLFVHGWPGSFLEVRKILPLLTEASPDHPSFHVVALSLPGYGFSEPVLKPGFAGHQYAELGNKLMLSLGYDEYVTQGGDWGNYVTRMIAIHYGGKHSKAWHSNYAIAQPPTPHKNPLSYLGHILLPYNDFEKAGLVRSQWWQGKGIGYYVEQSTCPQTLGYSLSDSPVGLLAWIYEKLVTWTDAYPWTDDEVLTWISIYWFSRGGPESSVRIYYEVAKARANGETTGGTFNIPMGISTFPQDLIVVPHSWVRRENNLVFANAHKSGGHFAAWERPAELVGDLRKMFGKGGPAFGVVSGRNGYGASERSRL</sequence>
<dbReference type="PIRSF" id="PIRSF001112">
    <property type="entry name" value="Epoxide_hydrolase"/>
    <property type="match status" value="1"/>
</dbReference>
<feature type="domain" description="Epoxide hydrolase N-terminal" evidence="5">
    <location>
        <begin position="4"/>
        <end position="114"/>
    </location>
</feature>
<feature type="active site" description="Nucleophile" evidence="4">
    <location>
        <position position="179"/>
    </location>
</feature>
<evidence type="ECO:0000313" key="6">
    <source>
        <dbReference type="EMBL" id="EIW84367.1"/>
    </source>
</evidence>
<accession>A0A5M3MZE7</accession>
<reference evidence="7" key="1">
    <citation type="journal article" date="2012" name="Science">
        <title>The Paleozoic origin of enzymatic lignin decomposition reconstructed from 31 fungal genomes.</title>
        <authorList>
            <person name="Floudas D."/>
            <person name="Binder M."/>
            <person name="Riley R."/>
            <person name="Barry K."/>
            <person name="Blanchette R.A."/>
            <person name="Henrissat B."/>
            <person name="Martinez A.T."/>
            <person name="Otillar R."/>
            <person name="Spatafora J.W."/>
            <person name="Yadav J.S."/>
            <person name="Aerts A."/>
            <person name="Benoit I."/>
            <person name="Boyd A."/>
            <person name="Carlson A."/>
            <person name="Copeland A."/>
            <person name="Coutinho P.M."/>
            <person name="de Vries R.P."/>
            <person name="Ferreira P."/>
            <person name="Findley K."/>
            <person name="Foster B."/>
            <person name="Gaskell J."/>
            <person name="Glotzer D."/>
            <person name="Gorecki P."/>
            <person name="Heitman J."/>
            <person name="Hesse C."/>
            <person name="Hori C."/>
            <person name="Igarashi K."/>
            <person name="Jurgens J.A."/>
            <person name="Kallen N."/>
            <person name="Kersten P."/>
            <person name="Kohler A."/>
            <person name="Kuees U."/>
            <person name="Kumar T.K.A."/>
            <person name="Kuo A."/>
            <person name="LaButti K."/>
            <person name="Larrondo L.F."/>
            <person name="Lindquist E."/>
            <person name="Ling A."/>
            <person name="Lombard V."/>
            <person name="Lucas S."/>
            <person name="Lundell T."/>
            <person name="Martin R."/>
            <person name="McLaughlin D.J."/>
            <person name="Morgenstern I."/>
            <person name="Morin E."/>
            <person name="Murat C."/>
            <person name="Nagy L.G."/>
            <person name="Nolan M."/>
            <person name="Ohm R.A."/>
            <person name="Patyshakuliyeva A."/>
            <person name="Rokas A."/>
            <person name="Ruiz-Duenas F.J."/>
            <person name="Sabat G."/>
            <person name="Salamov A."/>
            <person name="Samejima M."/>
            <person name="Schmutz J."/>
            <person name="Slot J.C."/>
            <person name="St John F."/>
            <person name="Stenlid J."/>
            <person name="Sun H."/>
            <person name="Sun S."/>
            <person name="Syed K."/>
            <person name="Tsang A."/>
            <person name="Wiebenga A."/>
            <person name="Young D."/>
            <person name="Pisabarro A."/>
            <person name="Eastwood D.C."/>
            <person name="Martin F."/>
            <person name="Cullen D."/>
            <person name="Grigoriev I.V."/>
            <person name="Hibbett D.S."/>
        </authorList>
    </citation>
    <scope>NUCLEOTIDE SEQUENCE [LARGE SCALE GENOMIC DNA]</scope>
    <source>
        <strain evidence="7">RWD-64-598 SS2</strain>
    </source>
</reference>
<name>A0A5M3MZE7_CONPW</name>
<keyword evidence="7" id="KW-1185">Reference proteome</keyword>
<dbReference type="EMBL" id="JH711575">
    <property type="protein sequence ID" value="EIW84367.1"/>
    <property type="molecule type" value="Genomic_DNA"/>
</dbReference>
<dbReference type="KEGG" id="cput:CONPUDRAFT_120184"/>
<dbReference type="Pfam" id="PF06441">
    <property type="entry name" value="EHN"/>
    <property type="match status" value="1"/>
</dbReference>
<gene>
    <name evidence="6" type="ORF">CONPUDRAFT_120184</name>
</gene>
<dbReference type="PANTHER" id="PTHR21661:SF35">
    <property type="entry name" value="EPOXIDE HYDROLASE"/>
    <property type="match status" value="1"/>
</dbReference>
<evidence type="ECO:0000256" key="4">
    <source>
        <dbReference type="PIRSR" id="PIRSR001112-1"/>
    </source>
</evidence>
<evidence type="ECO:0000256" key="1">
    <source>
        <dbReference type="ARBA" id="ARBA00010088"/>
    </source>
</evidence>
<feature type="active site" description="Proton donor" evidence="4">
    <location>
        <position position="313"/>
    </location>
</feature>
<organism evidence="6 7">
    <name type="scientific">Coniophora puteana (strain RWD-64-598)</name>
    <name type="common">Brown rot fungus</name>
    <dbReference type="NCBI Taxonomy" id="741705"/>
    <lineage>
        <taxon>Eukaryota</taxon>
        <taxon>Fungi</taxon>
        <taxon>Dikarya</taxon>
        <taxon>Basidiomycota</taxon>
        <taxon>Agaricomycotina</taxon>
        <taxon>Agaricomycetes</taxon>
        <taxon>Agaricomycetidae</taxon>
        <taxon>Boletales</taxon>
        <taxon>Coniophorineae</taxon>
        <taxon>Coniophoraceae</taxon>
        <taxon>Coniophora</taxon>
    </lineage>
</organism>
<dbReference type="Proteomes" id="UP000053558">
    <property type="component" value="Unassembled WGS sequence"/>
</dbReference>
<dbReference type="OMA" id="YSAMMVT"/>
<dbReference type="InterPro" id="IPR010497">
    <property type="entry name" value="Epoxide_hydro_N"/>
</dbReference>
<dbReference type="Gene3D" id="3.40.50.1820">
    <property type="entry name" value="alpha/beta hydrolase"/>
    <property type="match status" value="1"/>
</dbReference>
<dbReference type="InterPro" id="IPR016292">
    <property type="entry name" value="Epoxide_hydrolase"/>
</dbReference>
<dbReference type="InterPro" id="IPR029058">
    <property type="entry name" value="AB_hydrolase_fold"/>
</dbReference>
<keyword evidence="2" id="KW-0058">Aromatic hydrocarbons catabolism</keyword>
<comment type="caution">
    <text evidence="6">The sequence shown here is derived from an EMBL/GenBank/DDBJ whole genome shotgun (WGS) entry which is preliminary data.</text>
</comment>
<proteinExistence type="inferred from homology"/>
<dbReference type="AlphaFoldDB" id="A0A5M3MZE7"/>
<dbReference type="InterPro" id="IPR000639">
    <property type="entry name" value="Epox_hydrolase-like"/>
</dbReference>
<dbReference type="SUPFAM" id="SSF53474">
    <property type="entry name" value="alpha/beta-Hydrolases"/>
    <property type="match status" value="1"/>
</dbReference>
<dbReference type="GO" id="GO:0097176">
    <property type="term" value="P:epoxide metabolic process"/>
    <property type="evidence" value="ECO:0007669"/>
    <property type="project" value="TreeGrafter"/>
</dbReference>
<protein>
    <submittedName>
        <fullName evidence="6">Alpha beta-hydrolase</fullName>
    </submittedName>
</protein>
<dbReference type="PANTHER" id="PTHR21661">
    <property type="entry name" value="EPOXIDE HYDROLASE 1-RELATED"/>
    <property type="match status" value="1"/>
</dbReference>
<dbReference type="GO" id="GO:0004301">
    <property type="term" value="F:epoxide hydrolase activity"/>
    <property type="evidence" value="ECO:0007669"/>
    <property type="project" value="TreeGrafter"/>
</dbReference>
<dbReference type="OrthoDB" id="7130006at2759"/>
<evidence type="ECO:0000313" key="7">
    <source>
        <dbReference type="Proteomes" id="UP000053558"/>
    </source>
</evidence>
<feature type="active site" description="Proton acceptor" evidence="4">
    <location>
        <position position="368"/>
    </location>
</feature>
<evidence type="ECO:0000256" key="3">
    <source>
        <dbReference type="ARBA" id="ARBA00022801"/>
    </source>
</evidence>
<comment type="similarity">
    <text evidence="1">Belongs to the peptidase S33 family.</text>
</comment>
<dbReference type="RefSeq" id="XP_007766080.1">
    <property type="nucleotide sequence ID" value="XM_007767890.1"/>
</dbReference>
<keyword evidence="3 6" id="KW-0378">Hydrolase</keyword>
<dbReference type="GeneID" id="19199530"/>
<dbReference type="PRINTS" id="PR00412">
    <property type="entry name" value="EPOXHYDRLASE"/>
</dbReference>